<name>A0AAD9L3M5_RIDPI</name>
<dbReference type="PANTHER" id="PTHR24178">
    <property type="entry name" value="MOLTING PROTEIN MLT-4"/>
    <property type="match status" value="1"/>
</dbReference>
<protein>
    <recommendedName>
        <fullName evidence="4">SOCS box domain-containing protein</fullName>
    </recommendedName>
</protein>
<feature type="repeat" description="ANK" evidence="3">
    <location>
        <begin position="37"/>
        <end position="69"/>
    </location>
</feature>
<dbReference type="InterPro" id="IPR001496">
    <property type="entry name" value="SOCS_box"/>
</dbReference>
<dbReference type="SMART" id="SM00248">
    <property type="entry name" value="ANK"/>
    <property type="match status" value="4"/>
</dbReference>
<organism evidence="5 6">
    <name type="scientific">Ridgeia piscesae</name>
    <name type="common">Tubeworm</name>
    <dbReference type="NCBI Taxonomy" id="27915"/>
    <lineage>
        <taxon>Eukaryota</taxon>
        <taxon>Metazoa</taxon>
        <taxon>Spiralia</taxon>
        <taxon>Lophotrochozoa</taxon>
        <taxon>Annelida</taxon>
        <taxon>Polychaeta</taxon>
        <taxon>Sedentaria</taxon>
        <taxon>Canalipalpata</taxon>
        <taxon>Sabellida</taxon>
        <taxon>Siboglinidae</taxon>
        <taxon>Ridgeia</taxon>
    </lineage>
</organism>
<dbReference type="SUPFAM" id="SSF48403">
    <property type="entry name" value="Ankyrin repeat"/>
    <property type="match status" value="1"/>
</dbReference>
<dbReference type="InterPro" id="IPR036770">
    <property type="entry name" value="Ankyrin_rpt-contain_sf"/>
</dbReference>
<dbReference type="CDD" id="cd03587">
    <property type="entry name" value="SOCS"/>
    <property type="match status" value="1"/>
</dbReference>
<dbReference type="Gene3D" id="1.25.40.20">
    <property type="entry name" value="Ankyrin repeat-containing domain"/>
    <property type="match status" value="2"/>
</dbReference>
<evidence type="ECO:0000256" key="2">
    <source>
        <dbReference type="ARBA" id="ARBA00023043"/>
    </source>
</evidence>
<dbReference type="AlphaFoldDB" id="A0AAD9L3M5"/>
<dbReference type="GO" id="GO:0035556">
    <property type="term" value="P:intracellular signal transduction"/>
    <property type="evidence" value="ECO:0007669"/>
    <property type="project" value="InterPro"/>
</dbReference>
<evidence type="ECO:0000259" key="4">
    <source>
        <dbReference type="PROSITE" id="PS50225"/>
    </source>
</evidence>
<comment type="caution">
    <text evidence="5">The sequence shown here is derived from an EMBL/GenBank/DDBJ whole genome shotgun (WGS) entry which is preliminary data.</text>
</comment>
<dbReference type="SMART" id="SM00969">
    <property type="entry name" value="SOCS_box"/>
    <property type="match status" value="2"/>
</dbReference>
<evidence type="ECO:0000313" key="6">
    <source>
        <dbReference type="Proteomes" id="UP001209878"/>
    </source>
</evidence>
<evidence type="ECO:0000256" key="1">
    <source>
        <dbReference type="ARBA" id="ARBA00022737"/>
    </source>
</evidence>
<dbReference type="InterPro" id="IPR002110">
    <property type="entry name" value="Ankyrin_rpt"/>
</dbReference>
<proteinExistence type="predicted"/>
<reference evidence="5" key="1">
    <citation type="journal article" date="2023" name="Mol. Biol. Evol.">
        <title>Third-Generation Sequencing Reveals the Adaptive Role of the Epigenome in Three Deep-Sea Polychaetes.</title>
        <authorList>
            <person name="Perez M."/>
            <person name="Aroh O."/>
            <person name="Sun Y."/>
            <person name="Lan Y."/>
            <person name="Juniper S.K."/>
            <person name="Young C.R."/>
            <person name="Angers B."/>
            <person name="Qian P.Y."/>
        </authorList>
    </citation>
    <scope>NUCLEOTIDE SEQUENCE</scope>
    <source>
        <strain evidence="5">R07B-5</strain>
    </source>
</reference>
<dbReference type="EMBL" id="JAODUO010000376">
    <property type="protein sequence ID" value="KAK2181873.1"/>
    <property type="molecule type" value="Genomic_DNA"/>
</dbReference>
<dbReference type="PROSITE" id="PS50225">
    <property type="entry name" value="SOCS"/>
    <property type="match status" value="1"/>
</dbReference>
<dbReference type="Pfam" id="PF07525">
    <property type="entry name" value="SOCS_box"/>
    <property type="match status" value="1"/>
</dbReference>
<keyword evidence="2 3" id="KW-0040">ANK repeat</keyword>
<dbReference type="SUPFAM" id="SSF158235">
    <property type="entry name" value="SOCS box-like"/>
    <property type="match status" value="1"/>
</dbReference>
<feature type="domain" description="SOCS box" evidence="4">
    <location>
        <begin position="428"/>
        <end position="464"/>
    </location>
</feature>
<dbReference type="PROSITE" id="PS50088">
    <property type="entry name" value="ANK_REPEAT"/>
    <property type="match status" value="1"/>
</dbReference>
<sequence length="480" mass="52802">MTSQNFTNLTMSDGDSGTFEGSTYFISDPTTQSSAPNSAGVLHLAAWRGDVWYIQQLIQHGVDTNAACDDGRNALHVLYLTCNKPSDLLRATKTLIEGGVDIAAKDGDGHTPLMVLLPYVFKKCPTQTAHGDLCAVVLDCVEALLDASVGWKAGVDVKPALLVQTAVEMFADSLTSLEDVGCDDSSSSYSPYTFDINRLTRLVSCLVRRGCQISQRYFFRESDTPLHVLAGCVRHLPFTDVLNTPLDVAACFRLLLHLQPDVNTKNEAGRTPLHVFVDSMTRRGSTVERHLPIIALFARHNADFNSLNDSLGGTVLHGVIASVTCMHQLLSLLRLCLRCGASPDVPNRVGELPIQLLLKSHVIHHLPPSPVTPDLGALLRAVHALAATMRRHRADRVFRVYRTRGCNGVLCTRRCPVYRLLHAHCSVAPSLQDSCRQVIWEAMGSDFNHGVWHLPLPEKIREYLYDLGDGDCRLLNVPEP</sequence>
<evidence type="ECO:0000256" key="3">
    <source>
        <dbReference type="PROSITE-ProRule" id="PRU00023"/>
    </source>
</evidence>
<dbReference type="InterPro" id="IPR036036">
    <property type="entry name" value="SOCS_box-like_dom_sf"/>
</dbReference>
<keyword evidence="6" id="KW-1185">Reference proteome</keyword>
<dbReference type="SMART" id="SM00253">
    <property type="entry name" value="SOCS"/>
    <property type="match status" value="1"/>
</dbReference>
<accession>A0AAD9L3M5</accession>
<dbReference type="Gene3D" id="1.10.750.20">
    <property type="entry name" value="SOCS box"/>
    <property type="match status" value="1"/>
</dbReference>
<dbReference type="Proteomes" id="UP001209878">
    <property type="component" value="Unassembled WGS sequence"/>
</dbReference>
<evidence type="ECO:0000313" key="5">
    <source>
        <dbReference type="EMBL" id="KAK2181873.1"/>
    </source>
</evidence>
<gene>
    <name evidence="5" type="ORF">NP493_378g03009</name>
</gene>
<keyword evidence="1" id="KW-0677">Repeat</keyword>